<feature type="active site" description="Charge relay system" evidence="5">
    <location>
        <position position="185"/>
    </location>
</feature>
<protein>
    <submittedName>
        <fullName evidence="8">S8 family serine peptidase</fullName>
    </submittedName>
</protein>
<feature type="domain" description="Peptidase S8/S53" evidence="7">
    <location>
        <begin position="133"/>
        <end position="388"/>
    </location>
</feature>
<dbReference type="Gene3D" id="3.40.50.200">
    <property type="entry name" value="Peptidase S8/S53 domain"/>
    <property type="match status" value="1"/>
</dbReference>
<comment type="caution">
    <text evidence="8">The sequence shown here is derived from an EMBL/GenBank/DDBJ whole genome shotgun (WGS) entry which is preliminary data.</text>
</comment>
<evidence type="ECO:0000256" key="6">
    <source>
        <dbReference type="SAM" id="MobiDB-lite"/>
    </source>
</evidence>
<keyword evidence="9" id="KW-1185">Reference proteome</keyword>
<evidence type="ECO:0000256" key="4">
    <source>
        <dbReference type="ARBA" id="ARBA00022825"/>
    </source>
</evidence>
<dbReference type="InterPro" id="IPR050131">
    <property type="entry name" value="Peptidase_S8_subtilisin-like"/>
</dbReference>
<dbReference type="InterPro" id="IPR023827">
    <property type="entry name" value="Peptidase_S8_Asp-AS"/>
</dbReference>
<accession>A0ABV7LGW5</accession>
<gene>
    <name evidence="8" type="ORF">ACFOEX_12500</name>
</gene>
<evidence type="ECO:0000256" key="3">
    <source>
        <dbReference type="ARBA" id="ARBA00022801"/>
    </source>
</evidence>
<evidence type="ECO:0000313" key="9">
    <source>
        <dbReference type="Proteomes" id="UP001595536"/>
    </source>
</evidence>
<feature type="active site" description="Charge relay system" evidence="5">
    <location>
        <position position="142"/>
    </location>
</feature>
<dbReference type="InterPro" id="IPR036852">
    <property type="entry name" value="Peptidase_S8/S53_dom_sf"/>
</dbReference>
<reference evidence="9" key="1">
    <citation type="journal article" date="2019" name="Int. J. Syst. Evol. Microbiol.">
        <title>The Global Catalogue of Microorganisms (GCM) 10K type strain sequencing project: providing services to taxonomists for standard genome sequencing and annotation.</title>
        <authorList>
            <consortium name="The Broad Institute Genomics Platform"/>
            <consortium name="The Broad Institute Genome Sequencing Center for Infectious Disease"/>
            <person name="Wu L."/>
            <person name="Ma J."/>
        </authorList>
    </citation>
    <scope>NUCLEOTIDE SEQUENCE [LARGE SCALE GENOMIC DNA]</scope>
    <source>
        <strain evidence="9">CCM 7941</strain>
    </source>
</reference>
<evidence type="ECO:0000256" key="2">
    <source>
        <dbReference type="ARBA" id="ARBA00022670"/>
    </source>
</evidence>
<dbReference type="PROSITE" id="PS51892">
    <property type="entry name" value="SUBTILASE"/>
    <property type="match status" value="1"/>
</dbReference>
<keyword evidence="3 5" id="KW-0378">Hydrolase</keyword>
<organism evidence="8 9">
    <name type="scientific">Camelimonas abortus</name>
    <dbReference type="NCBI Taxonomy" id="1017184"/>
    <lineage>
        <taxon>Bacteria</taxon>
        <taxon>Pseudomonadati</taxon>
        <taxon>Pseudomonadota</taxon>
        <taxon>Alphaproteobacteria</taxon>
        <taxon>Hyphomicrobiales</taxon>
        <taxon>Chelatococcaceae</taxon>
        <taxon>Camelimonas</taxon>
    </lineage>
</organism>
<dbReference type="PRINTS" id="PR00723">
    <property type="entry name" value="SUBTILISIN"/>
</dbReference>
<dbReference type="SUPFAM" id="SSF52743">
    <property type="entry name" value="Subtilisin-like"/>
    <property type="match status" value="1"/>
</dbReference>
<feature type="active site" description="Charge relay system" evidence="5">
    <location>
        <position position="340"/>
    </location>
</feature>
<name>A0ABV7LGW5_9HYPH</name>
<dbReference type="InterPro" id="IPR000209">
    <property type="entry name" value="Peptidase_S8/S53_dom"/>
</dbReference>
<dbReference type="PANTHER" id="PTHR43806:SF11">
    <property type="entry name" value="CEREVISIN-RELATED"/>
    <property type="match status" value="1"/>
</dbReference>
<feature type="compositionally biased region" description="Low complexity" evidence="6">
    <location>
        <begin position="401"/>
        <end position="433"/>
    </location>
</feature>
<dbReference type="Proteomes" id="UP001595536">
    <property type="component" value="Unassembled WGS sequence"/>
</dbReference>
<dbReference type="Pfam" id="PF00082">
    <property type="entry name" value="Peptidase_S8"/>
    <property type="match status" value="1"/>
</dbReference>
<dbReference type="RefSeq" id="WP_376868961.1">
    <property type="nucleotide sequence ID" value="NZ_JBHRUV010000086.1"/>
</dbReference>
<feature type="non-terminal residue" evidence="8">
    <location>
        <position position="1"/>
    </location>
</feature>
<dbReference type="EMBL" id="JBHRUV010000086">
    <property type="protein sequence ID" value="MFC3267165.1"/>
    <property type="molecule type" value="Genomic_DNA"/>
</dbReference>
<keyword evidence="4 5" id="KW-0720">Serine protease</keyword>
<evidence type="ECO:0000256" key="1">
    <source>
        <dbReference type="ARBA" id="ARBA00011073"/>
    </source>
</evidence>
<dbReference type="PANTHER" id="PTHR43806">
    <property type="entry name" value="PEPTIDASE S8"/>
    <property type="match status" value="1"/>
</dbReference>
<dbReference type="PROSITE" id="PS00136">
    <property type="entry name" value="SUBTILASE_ASP"/>
    <property type="match status" value="1"/>
</dbReference>
<proteinExistence type="inferred from homology"/>
<dbReference type="InterPro" id="IPR015500">
    <property type="entry name" value="Peptidase_S8_subtilisin-rel"/>
</dbReference>
<evidence type="ECO:0000256" key="5">
    <source>
        <dbReference type="PROSITE-ProRule" id="PRU01240"/>
    </source>
</evidence>
<sequence length="445" mass="43311">PAAPARADSGVPPAGENRLVPDEVLVTVAATGQQGQSLAGALARAHRLQLLQARRPGALDVTLARFRISGGRPVRDVIAALERDSRVLSAQPNYLYALTGDAPPAAGAGGALAAAQYGLERLRAGVAHVRTKGEGVLAAVIDSGVDAGHRELRGAVAGSVDVAAAAAGRPAPQKTAARAGDADAHGTAMAGVIAARDQMRGVAPASRILALRAFGGGSGRDGAAGSTFAVVLALDEALAAGARVINMSFEGPRDPLLQRALAAAAARGVTLVAAAGNGGPQAPPAWPAADPNVIAVAATDARDARAPMSARGEHVAVAAPGVDIIGPRPGDAYQFASGTSLAAAHVSGVAALALAANPALRGADVRRILMETARDLGPPGRDPDFGAGLVDAAAAVAAAQAAATAPAPAPAGATAGPAAATPDAPAPSGASATQSPRAAGTAAPE</sequence>
<comment type="similarity">
    <text evidence="1 5">Belongs to the peptidase S8 family.</text>
</comment>
<evidence type="ECO:0000259" key="7">
    <source>
        <dbReference type="Pfam" id="PF00082"/>
    </source>
</evidence>
<evidence type="ECO:0000313" key="8">
    <source>
        <dbReference type="EMBL" id="MFC3267165.1"/>
    </source>
</evidence>
<keyword evidence="2 5" id="KW-0645">Protease</keyword>
<feature type="region of interest" description="Disordered" evidence="6">
    <location>
        <begin position="401"/>
        <end position="445"/>
    </location>
</feature>